<name>A0ACC7LNA8_9FLAO</name>
<gene>
    <name evidence="1" type="primary">moeB</name>
    <name evidence="1" type="ORF">ACEZ3G_16255</name>
</gene>
<evidence type="ECO:0000313" key="1">
    <source>
        <dbReference type="EMBL" id="MFH6605040.1"/>
    </source>
</evidence>
<protein>
    <submittedName>
        <fullName evidence="1">Molybdopterin-synthase adenylyltransferase MoeB</fullName>
    </submittedName>
</protein>
<proteinExistence type="predicted"/>
<reference evidence="1" key="1">
    <citation type="submission" date="2024-09" db="EMBL/GenBank/DDBJ databases">
        <authorList>
            <person name="Liu J."/>
        </authorList>
    </citation>
    <scope>NUCLEOTIDE SEQUENCE</scope>
    <source>
        <strain evidence="1">NBU2967</strain>
    </source>
</reference>
<keyword evidence="1" id="KW-0808">Transferase</keyword>
<comment type="caution">
    <text evidence="1">The sequence shown here is derived from an EMBL/GenBank/DDBJ whole genome shotgun (WGS) entry which is preliminary data.</text>
</comment>
<evidence type="ECO:0000313" key="2">
    <source>
        <dbReference type="Proteomes" id="UP001595191"/>
    </source>
</evidence>
<keyword evidence="1" id="KW-0548">Nucleotidyltransferase</keyword>
<accession>A0ACC7LNA8</accession>
<sequence>MNSERYNRQVILKDFGPEAQQKLADAKVLVVGAGGLGIPVLTYLNATGVGTLGIVDNDTVAISNLHRQVLYGENDVGQAKVQVIVKKLQRQNSTTNLIPHTDFLNRENALQIIAEYDLVVDATDNFPSRYLINDACVVQGKPFVYGALHGYEGQVSVFNFEAGPTYRCLYPDMPKEDEVPNCNEHGVLGIIPGIIGNFQALETIKIITGIGEPLSGRLLLYDGLSQRIQKIKFNKVEANLKISELANSYEFACDEKMHSIEAIGLMPLLSDNEIELIDVRTDEEYSLANLKMAKHIPLSELKERQEEIDLSKPVYLLCQSGIRSRKALALLQEWYPQKTFVNVNGGMSKLHTYADLG</sequence>
<keyword evidence="2" id="KW-1185">Reference proteome</keyword>
<organism evidence="1 2">
    <name type="scientific">Meishania litoralis</name>
    <dbReference type="NCBI Taxonomy" id="3434685"/>
    <lineage>
        <taxon>Bacteria</taxon>
        <taxon>Pseudomonadati</taxon>
        <taxon>Bacteroidota</taxon>
        <taxon>Flavobacteriia</taxon>
        <taxon>Flavobacteriales</taxon>
        <taxon>Flavobacteriaceae</taxon>
        <taxon>Meishania</taxon>
    </lineage>
</organism>
<dbReference type="EMBL" id="JBHFPV010000006">
    <property type="protein sequence ID" value="MFH6605040.1"/>
    <property type="molecule type" value="Genomic_DNA"/>
</dbReference>
<dbReference type="Proteomes" id="UP001595191">
    <property type="component" value="Unassembled WGS sequence"/>
</dbReference>